<reference evidence="1" key="4">
    <citation type="submission" date="2025-09" db="UniProtKB">
        <authorList>
            <consortium name="Ensembl"/>
        </authorList>
    </citation>
    <scope>IDENTIFICATION</scope>
    <source>
        <strain evidence="1">HNI</strain>
    </source>
</reference>
<dbReference type="AlphaFoldDB" id="A0A3P9KEM4"/>
<evidence type="ECO:0000313" key="2">
    <source>
        <dbReference type="Proteomes" id="UP000265180"/>
    </source>
</evidence>
<sequence>LKLLCSIYQHENIIPAVEVGRWGCILPLALDSLLSMRGKMNSQAKIITGASGDWSPNGCLTYENYIF</sequence>
<proteinExistence type="predicted"/>
<organism evidence="1 2">
    <name type="scientific">Oryzias latipes</name>
    <name type="common">Japanese rice fish</name>
    <name type="synonym">Japanese killifish</name>
    <dbReference type="NCBI Taxonomy" id="8090"/>
    <lineage>
        <taxon>Eukaryota</taxon>
        <taxon>Metazoa</taxon>
        <taxon>Chordata</taxon>
        <taxon>Craniata</taxon>
        <taxon>Vertebrata</taxon>
        <taxon>Euteleostomi</taxon>
        <taxon>Actinopterygii</taxon>
        <taxon>Neopterygii</taxon>
        <taxon>Teleostei</taxon>
        <taxon>Neoteleostei</taxon>
        <taxon>Acanthomorphata</taxon>
        <taxon>Ovalentaria</taxon>
        <taxon>Atherinomorphae</taxon>
        <taxon>Beloniformes</taxon>
        <taxon>Adrianichthyidae</taxon>
        <taxon>Oryziinae</taxon>
        <taxon>Oryzias</taxon>
    </lineage>
</organism>
<name>A0A3P9KEM4_ORYLA</name>
<reference evidence="1" key="3">
    <citation type="submission" date="2025-08" db="UniProtKB">
        <authorList>
            <consortium name="Ensembl"/>
        </authorList>
    </citation>
    <scope>IDENTIFICATION</scope>
    <source>
        <strain evidence="1">HNI</strain>
    </source>
</reference>
<reference evidence="1 2" key="2">
    <citation type="submission" date="2017-04" db="EMBL/GenBank/DDBJ databases">
        <title>CpG methylation of centromeres and impact of large insertions on vertebrate speciation.</title>
        <authorList>
            <person name="Ichikawa K."/>
            <person name="Yoshimura J."/>
            <person name="Morishita S."/>
        </authorList>
    </citation>
    <scope>NUCLEOTIDE SEQUENCE</scope>
    <source>
        <strain evidence="1 2">HNI</strain>
    </source>
</reference>
<evidence type="ECO:0000313" key="1">
    <source>
        <dbReference type="Ensembl" id="ENSORLP00020006992.1"/>
    </source>
</evidence>
<dbReference type="Ensembl" id="ENSORLT00020003650.1">
    <property type="protein sequence ID" value="ENSORLP00020006992.1"/>
    <property type="gene ID" value="ENSORLG00020007875.1"/>
</dbReference>
<reference key="1">
    <citation type="journal article" date="2007" name="Nature">
        <title>The medaka draft genome and insights into vertebrate genome evolution.</title>
        <authorList>
            <person name="Kasahara M."/>
            <person name="Naruse K."/>
            <person name="Sasaki S."/>
            <person name="Nakatani Y."/>
            <person name="Qu W."/>
            <person name="Ahsan B."/>
            <person name="Yamada T."/>
            <person name="Nagayasu Y."/>
            <person name="Doi K."/>
            <person name="Kasai Y."/>
            <person name="Jindo T."/>
            <person name="Kobayashi D."/>
            <person name="Shimada A."/>
            <person name="Toyoda A."/>
            <person name="Kuroki Y."/>
            <person name="Fujiyama A."/>
            <person name="Sasaki T."/>
            <person name="Shimizu A."/>
            <person name="Asakawa S."/>
            <person name="Shimizu N."/>
            <person name="Hashimoto S."/>
            <person name="Yang J."/>
            <person name="Lee Y."/>
            <person name="Matsushima K."/>
            <person name="Sugano S."/>
            <person name="Sakaizumi M."/>
            <person name="Narita T."/>
            <person name="Ohishi K."/>
            <person name="Haga S."/>
            <person name="Ohta F."/>
            <person name="Nomoto H."/>
            <person name="Nogata K."/>
            <person name="Morishita T."/>
            <person name="Endo T."/>
            <person name="Shin-I T."/>
            <person name="Takeda H."/>
            <person name="Morishita S."/>
            <person name="Kohara Y."/>
        </authorList>
    </citation>
    <scope>NUCLEOTIDE SEQUENCE [LARGE SCALE GENOMIC DNA]</scope>
    <source>
        <strain>Hd-rR</strain>
    </source>
</reference>
<dbReference type="Proteomes" id="UP000265180">
    <property type="component" value="Chromosome 12"/>
</dbReference>
<accession>A0A3P9KEM4</accession>
<protein>
    <submittedName>
        <fullName evidence="1">Uncharacterized protein</fullName>
    </submittedName>
</protein>